<dbReference type="PROSITE" id="PS50106">
    <property type="entry name" value="PDZ"/>
    <property type="match status" value="1"/>
</dbReference>
<dbReference type="PANTHER" id="PTHR19964:SF92">
    <property type="entry name" value="PATJ HOMOLOG"/>
    <property type="match status" value="1"/>
</dbReference>
<dbReference type="AlphaFoldDB" id="A0AA35R735"/>
<comment type="caution">
    <text evidence="3">The sequence shown here is derived from an EMBL/GenBank/DDBJ whole genome shotgun (WGS) entry which is preliminary data.</text>
</comment>
<name>A0AA35R735_GEOBA</name>
<feature type="domain" description="PDZ" evidence="2">
    <location>
        <begin position="210"/>
        <end position="297"/>
    </location>
</feature>
<dbReference type="SMART" id="SM00228">
    <property type="entry name" value="PDZ"/>
    <property type="match status" value="1"/>
</dbReference>
<feature type="compositionally biased region" description="Basic and acidic residues" evidence="1">
    <location>
        <begin position="7"/>
        <end position="35"/>
    </location>
</feature>
<dbReference type="EMBL" id="CASHTH010000655">
    <property type="protein sequence ID" value="CAI8006000.1"/>
    <property type="molecule type" value="Genomic_DNA"/>
</dbReference>
<dbReference type="InterPro" id="IPR051342">
    <property type="entry name" value="PDZ_scaffold"/>
</dbReference>
<feature type="compositionally biased region" description="Polar residues" evidence="1">
    <location>
        <begin position="36"/>
        <end position="46"/>
    </location>
</feature>
<feature type="region of interest" description="Disordered" evidence="1">
    <location>
        <begin position="1"/>
        <end position="123"/>
    </location>
</feature>
<evidence type="ECO:0000259" key="2">
    <source>
        <dbReference type="PROSITE" id="PS50106"/>
    </source>
</evidence>
<dbReference type="InterPro" id="IPR036034">
    <property type="entry name" value="PDZ_sf"/>
</dbReference>
<proteinExistence type="predicted"/>
<keyword evidence="4" id="KW-1185">Reference proteome</keyword>
<evidence type="ECO:0000256" key="1">
    <source>
        <dbReference type="SAM" id="MobiDB-lite"/>
    </source>
</evidence>
<dbReference type="Gene3D" id="2.30.42.10">
    <property type="match status" value="1"/>
</dbReference>
<dbReference type="PANTHER" id="PTHR19964">
    <property type="entry name" value="MULTIPLE PDZ DOMAIN PROTEIN"/>
    <property type="match status" value="1"/>
</dbReference>
<dbReference type="SUPFAM" id="SSF50156">
    <property type="entry name" value="PDZ domain-like"/>
    <property type="match status" value="1"/>
</dbReference>
<accession>A0AA35R735</accession>
<dbReference type="InterPro" id="IPR001478">
    <property type="entry name" value="PDZ"/>
</dbReference>
<sequence length="297" mass="31994">MMGTCWSKERADDAVSRRKKTDERTQDDKVVERETSVGNRPTATTTIEDRTHSEAGAGENGIHPVITRGNEQKRPPNTELGEEENGGIPEDGERLKVGNSVRDEEAPAIKEETEEDNDRGVGERVGENGIEEVFGAATEQGTQEVATVNGGEAVAMVNGEVDGCEVVAMVNGDAGKRWSFPPLLEDFDLMNSDMDPAELEQLFADDRMLEIYLELEPDSPALGISIVGGSGSPSGDLPIIIKRVLPNSLAERDGRLKSGDELIAVNDTLLVGVAKDVAIETLSNLSGKVRLLVLQED</sequence>
<feature type="compositionally biased region" description="Basic and acidic residues" evidence="1">
    <location>
        <begin position="91"/>
        <end position="111"/>
    </location>
</feature>
<evidence type="ECO:0000313" key="3">
    <source>
        <dbReference type="EMBL" id="CAI8006000.1"/>
    </source>
</evidence>
<protein>
    <submittedName>
        <fullName evidence="3">Multiple PDZ domain protein</fullName>
    </submittedName>
</protein>
<dbReference type="Pfam" id="PF00595">
    <property type="entry name" value="PDZ"/>
    <property type="match status" value="1"/>
</dbReference>
<reference evidence="3" key="1">
    <citation type="submission" date="2023-03" db="EMBL/GenBank/DDBJ databases">
        <authorList>
            <person name="Steffen K."/>
            <person name="Cardenas P."/>
        </authorList>
    </citation>
    <scope>NUCLEOTIDE SEQUENCE</scope>
</reference>
<evidence type="ECO:0000313" key="4">
    <source>
        <dbReference type="Proteomes" id="UP001174909"/>
    </source>
</evidence>
<dbReference type="Proteomes" id="UP001174909">
    <property type="component" value="Unassembled WGS sequence"/>
</dbReference>
<organism evidence="3 4">
    <name type="scientific">Geodia barretti</name>
    <name type="common">Barrett's horny sponge</name>
    <dbReference type="NCBI Taxonomy" id="519541"/>
    <lineage>
        <taxon>Eukaryota</taxon>
        <taxon>Metazoa</taxon>
        <taxon>Porifera</taxon>
        <taxon>Demospongiae</taxon>
        <taxon>Heteroscleromorpha</taxon>
        <taxon>Tetractinellida</taxon>
        <taxon>Astrophorina</taxon>
        <taxon>Geodiidae</taxon>
        <taxon>Geodia</taxon>
    </lineage>
</organism>
<gene>
    <name evidence="3" type="ORF">GBAR_LOCUS4522</name>
</gene>